<dbReference type="GO" id="GO:0004673">
    <property type="term" value="F:protein histidine kinase activity"/>
    <property type="evidence" value="ECO:0007669"/>
    <property type="project" value="UniProtKB-EC"/>
</dbReference>
<feature type="domain" description="Histidine kinase" evidence="6">
    <location>
        <begin position="197"/>
        <end position="395"/>
    </location>
</feature>
<keyword evidence="8" id="KW-1185">Reference proteome</keyword>
<keyword evidence="5" id="KW-0472">Membrane</keyword>
<gene>
    <name evidence="7" type="primary">liaS</name>
    <name evidence="7" type="ORF">CMASS_09880</name>
</gene>
<keyword evidence="7" id="KW-0378">Hydrolase</keyword>
<keyword evidence="5" id="KW-0812">Transmembrane</keyword>
<accession>A0ABY7UBY8</accession>
<dbReference type="Pfam" id="PF02518">
    <property type="entry name" value="HATPase_c"/>
    <property type="match status" value="1"/>
</dbReference>
<dbReference type="SMART" id="SM00387">
    <property type="entry name" value="HATPase_c"/>
    <property type="match status" value="1"/>
</dbReference>
<dbReference type="InterPro" id="IPR036890">
    <property type="entry name" value="HATPase_C_sf"/>
</dbReference>
<dbReference type="Gene3D" id="3.30.565.10">
    <property type="entry name" value="Histidine kinase-like ATPase, C-terminal domain"/>
    <property type="match status" value="1"/>
</dbReference>
<keyword evidence="1 7" id="KW-0808">Transferase</keyword>
<feature type="coiled-coil region" evidence="4">
    <location>
        <begin position="161"/>
        <end position="188"/>
    </location>
</feature>
<dbReference type="InterPro" id="IPR011712">
    <property type="entry name" value="Sig_transdc_His_kin_sub3_dim/P"/>
</dbReference>
<dbReference type="PIRSF" id="PIRSF037434">
    <property type="entry name" value="STHK_ChrS"/>
    <property type="match status" value="1"/>
</dbReference>
<keyword evidence="3" id="KW-0902">Two-component regulatory system</keyword>
<dbReference type="InterPro" id="IPR003594">
    <property type="entry name" value="HATPase_dom"/>
</dbReference>
<evidence type="ECO:0000256" key="3">
    <source>
        <dbReference type="ARBA" id="ARBA00023012"/>
    </source>
</evidence>
<dbReference type="Pfam" id="PF07730">
    <property type="entry name" value="HisKA_3"/>
    <property type="match status" value="1"/>
</dbReference>
<dbReference type="EC" id="2.7.13.3" evidence="7"/>
<dbReference type="RefSeq" id="WP_022863478.1">
    <property type="nucleotide sequence ID" value="NZ_ATVG01000011.1"/>
</dbReference>
<dbReference type="PROSITE" id="PS50109">
    <property type="entry name" value="HIS_KIN"/>
    <property type="match status" value="1"/>
</dbReference>
<reference evidence="7 8" key="1">
    <citation type="submission" date="2020-10" db="EMBL/GenBank/DDBJ databases">
        <title>Complete genome sequence of Corynebacterium massiliense DSM 45435, type strain of Corynebacterium massiliense.</title>
        <authorList>
            <person name="Busche T."/>
            <person name="Kalinowski J."/>
            <person name="Ruckert C."/>
        </authorList>
    </citation>
    <scope>NUCLEOTIDE SEQUENCE [LARGE SCALE GENOMIC DNA]</scope>
    <source>
        <strain evidence="7 8">DSM 45435</strain>
    </source>
</reference>
<keyword evidence="5" id="KW-1133">Transmembrane helix</keyword>
<dbReference type="SUPFAM" id="SSF55874">
    <property type="entry name" value="ATPase domain of HSP90 chaperone/DNA topoisomerase II/histidine kinase"/>
    <property type="match status" value="1"/>
</dbReference>
<dbReference type="CDD" id="cd16917">
    <property type="entry name" value="HATPase_UhpB-NarQ-NarX-like"/>
    <property type="match status" value="1"/>
</dbReference>
<feature type="transmembrane region" description="Helical" evidence="5">
    <location>
        <begin position="135"/>
        <end position="158"/>
    </location>
</feature>
<feature type="transmembrane region" description="Helical" evidence="5">
    <location>
        <begin position="46"/>
        <end position="67"/>
    </location>
</feature>
<protein>
    <submittedName>
        <fullName evidence="7">Sensor histidine kinase LiaS</fullName>
        <ecNumber evidence="7">2.7.13.3</ecNumber>
    </submittedName>
</protein>
<dbReference type="InterPro" id="IPR050482">
    <property type="entry name" value="Sensor_HK_TwoCompSys"/>
</dbReference>
<organism evidence="7 8">
    <name type="scientific">Corynebacterium massiliense DSM 45435</name>
    <dbReference type="NCBI Taxonomy" id="1121364"/>
    <lineage>
        <taxon>Bacteria</taxon>
        <taxon>Bacillati</taxon>
        <taxon>Actinomycetota</taxon>
        <taxon>Actinomycetes</taxon>
        <taxon>Mycobacteriales</taxon>
        <taxon>Corynebacteriaceae</taxon>
        <taxon>Corynebacterium</taxon>
    </lineage>
</organism>
<sequence>MSTSIDNAAKNWTLEAEVLRNGVHVLTTVLLVVCIASSLEMPLTQAALNLGLLSSFAVIYLVGSRYLEHAPKVATWGWITLLTIVWVGDLFVSRAAVYLIFTLFFVYLRVLEFGVGVVAVLLATGVAIGKQIPDGLTFGGVMGPAVSALVTIAITYALGAMAKISADREDLIQELVETRSQLAESEHTAGVNAERQRIAHEIHDTIAQGLSSIQMLLHAADRDLNAGDTARGRERIELARRTAADNLLEARAMIAALQPAGLATTSLASALERMADGFAGAGEMTIDVDVEGTQQQLPMCIEATLLRVAQGAVGNIVKHSGASKARVTLTYNPDEVRVDVVDNGRGFIPDTQPNEPGHVGLAAMRRRAAEVGGELTIESTPGDGTAVSVCLPLVGDVD</sequence>
<feature type="transmembrane region" description="Helical" evidence="5">
    <location>
        <begin position="104"/>
        <end position="129"/>
    </location>
</feature>
<evidence type="ECO:0000313" key="7">
    <source>
        <dbReference type="EMBL" id="WCZ33387.1"/>
    </source>
</evidence>
<dbReference type="Proteomes" id="UP001220064">
    <property type="component" value="Chromosome"/>
</dbReference>
<proteinExistence type="predicted"/>
<dbReference type="EMBL" id="CP063189">
    <property type="protein sequence ID" value="WCZ33387.1"/>
    <property type="molecule type" value="Genomic_DNA"/>
</dbReference>
<evidence type="ECO:0000313" key="8">
    <source>
        <dbReference type="Proteomes" id="UP001220064"/>
    </source>
</evidence>
<dbReference type="InterPro" id="IPR005467">
    <property type="entry name" value="His_kinase_dom"/>
</dbReference>
<evidence type="ECO:0000256" key="4">
    <source>
        <dbReference type="SAM" id="Coils"/>
    </source>
</evidence>
<dbReference type="GO" id="GO:0016787">
    <property type="term" value="F:hydrolase activity"/>
    <property type="evidence" value="ECO:0007669"/>
    <property type="project" value="UniProtKB-KW"/>
</dbReference>
<evidence type="ECO:0000256" key="2">
    <source>
        <dbReference type="ARBA" id="ARBA00022777"/>
    </source>
</evidence>
<dbReference type="Gene3D" id="1.20.5.1930">
    <property type="match status" value="1"/>
</dbReference>
<keyword evidence="4" id="KW-0175">Coiled coil</keyword>
<evidence type="ECO:0000259" key="6">
    <source>
        <dbReference type="PROSITE" id="PS50109"/>
    </source>
</evidence>
<feature type="transmembrane region" description="Helical" evidence="5">
    <location>
        <begin position="22"/>
        <end position="39"/>
    </location>
</feature>
<dbReference type="InterPro" id="IPR017205">
    <property type="entry name" value="Sig_transdc_His_kinase_ChrS"/>
</dbReference>
<dbReference type="PANTHER" id="PTHR24421">
    <property type="entry name" value="NITRATE/NITRITE SENSOR PROTEIN NARX-RELATED"/>
    <property type="match status" value="1"/>
</dbReference>
<name>A0ABY7UBY8_9CORY</name>
<evidence type="ECO:0000256" key="5">
    <source>
        <dbReference type="SAM" id="Phobius"/>
    </source>
</evidence>
<dbReference type="PANTHER" id="PTHR24421:SF62">
    <property type="entry name" value="SENSORY TRANSDUCTION HISTIDINE KINASE"/>
    <property type="match status" value="1"/>
</dbReference>
<keyword evidence="2 7" id="KW-0418">Kinase</keyword>
<feature type="transmembrane region" description="Helical" evidence="5">
    <location>
        <begin position="73"/>
        <end position="92"/>
    </location>
</feature>
<evidence type="ECO:0000256" key="1">
    <source>
        <dbReference type="ARBA" id="ARBA00022679"/>
    </source>
</evidence>